<dbReference type="EMBL" id="LS483250">
    <property type="protein sequence ID" value="SQD80643.1"/>
    <property type="molecule type" value="Genomic_DNA"/>
</dbReference>
<evidence type="ECO:0000313" key="2">
    <source>
        <dbReference type="EMBL" id="SQD80643.1"/>
    </source>
</evidence>
<dbReference type="InterPro" id="IPR000182">
    <property type="entry name" value="GNAT_dom"/>
</dbReference>
<name>A0A330LVE1_9GAMM</name>
<gene>
    <name evidence="2" type="ORF">MORIYA_4191</name>
</gene>
<dbReference type="GO" id="GO:0016747">
    <property type="term" value="F:acyltransferase activity, transferring groups other than amino-acyl groups"/>
    <property type="evidence" value="ECO:0007669"/>
    <property type="project" value="InterPro"/>
</dbReference>
<dbReference type="PANTHER" id="PTHR39173">
    <property type="entry name" value="ACETYLTRANSFERASE"/>
    <property type="match status" value="1"/>
</dbReference>
<dbReference type="PANTHER" id="PTHR39173:SF1">
    <property type="entry name" value="ACETYLTRANSFERASE"/>
    <property type="match status" value="1"/>
</dbReference>
<dbReference type="InterPro" id="IPR016181">
    <property type="entry name" value="Acyl_CoA_acyltransferase"/>
</dbReference>
<reference evidence="3" key="1">
    <citation type="submission" date="2018-05" db="EMBL/GenBank/DDBJ databases">
        <authorList>
            <person name="Cea G.-C."/>
            <person name="William W."/>
        </authorList>
    </citation>
    <scope>NUCLEOTIDE SEQUENCE [LARGE SCALE GENOMIC DNA]</scope>
    <source>
        <strain evidence="3">DB21MT 5</strain>
    </source>
</reference>
<protein>
    <submittedName>
        <fullName evidence="2">GNAT family N-acetyltransferase</fullName>
    </submittedName>
</protein>
<dbReference type="Gene3D" id="3.40.630.30">
    <property type="match status" value="1"/>
</dbReference>
<evidence type="ECO:0000259" key="1">
    <source>
        <dbReference type="PROSITE" id="PS51186"/>
    </source>
</evidence>
<dbReference type="KEGG" id="mya:MORIYA_4191"/>
<dbReference type="AlphaFoldDB" id="A0A330LVE1"/>
<keyword evidence="2" id="KW-0808">Transferase</keyword>
<dbReference type="RefSeq" id="WP_112718116.1">
    <property type="nucleotide sequence ID" value="NZ_LS483250.1"/>
</dbReference>
<proteinExistence type="predicted"/>
<accession>A0A330LVE1</accession>
<feature type="domain" description="N-acetyltransferase" evidence="1">
    <location>
        <begin position="1"/>
        <end position="155"/>
    </location>
</feature>
<dbReference type="Pfam" id="PF13302">
    <property type="entry name" value="Acetyltransf_3"/>
    <property type="match status" value="1"/>
</dbReference>
<keyword evidence="3" id="KW-1185">Reference proteome</keyword>
<evidence type="ECO:0000313" key="3">
    <source>
        <dbReference type="Proteomes" id="UP000250163"/>
    </source>
</evidence>
<sequence>MKIELANMEHLNAFKSYVDECVADGIVLYEFIFSHYEGYLKKRIAYARGEQLPKGWPPITTYFCIDNGVILGSIRVREGGNDYIENVIGHIGYETRSSARGRGVAKFMLAYIQDTLLTESVIISCDPTNIASRKVIESCGVEFINEYYYESEDLQVRRYQLHSAAVKLS</sequence>
<dbReference type="OrthoDB" id="9797989at2"/>
<dbReference type="SUPFAM" id="SSF55729">
    <property type="entry name" value="Acyl-CoA N-acyltransferases (Nat)"/>
    <property type="match status" value="1"/>
</dbReference>
<dbReference type="Proteomes" id="UP000250163">
    <property type="component" value="Chromosome MORIYA"/>
</dbReference>
<organism evidence="2 3">
    <name type="scientific">Moritella yayanosii</name>
    <dbReference type="NCBI Taxonomy" id="69539"/>
    <lineage>
        <taxon>Bacteria</taxon>
        <taxon>Pseudomonadati</taxon>
        <taxon>Pseudomonadota</taxon>
        <taxon>Gammaproteobacteria</taxon>
        <taxon>Alteromonadales</taxon>
        <taxon>Moritellaceae</taxon>
        <taxon>Moritella</taxon>
    </lineage>
</organism>
<dbReference type="PROSITE" id="PS51186">
    <property type="entry name" value="GNAT"/>
    <property type="match status" value="1"/>
</dbReference>